<protein>
    <submittedName>
        <fullName evidence="1">Uncharacterized protein</fullName>
    </submittedName>
</protein>
<gene>
    <name evidence="1" type="ORF">ANN_17558</name>
</gene>
<evidence type="ECO:0000313" key="2">
    <source>
        <dbReference type="Proteomes" id="UP001148838"/>
    </source>
</evidence>
<keyword evidence="2" id="KW-1185">Reference proteome</keyword>
<sequence length="220" mass="25620">MSSFVHLLGRDSTSIGLHLSSFGVPTYVKTDSNATIAFRLSFLARAIPVKLVANWDKRYYRGIRCNKRYRDSNSLLIFAAQQCNTEDFLLKIDWIGIPFSAKETTEQTISFQNSMDKEIDRRIASAWKKFWGLSFILMDKGQKLRNKRQIFNSCIAHVLIYGVQSWPLTKKQALKLGRCQRRMERKILGISLKDRIKNEEVRRRSGIEDVVTLANRIKWR</sequence>
<dbReference type="PANTHER" id="PTHR47027">
    <property type="entry name" value="REVERSE TRANSCRIPTASE DOMAIN-CONTAINING PROTEIN"/>
    <property type="match status" value="1"/>
</dbReference>
<proteinExistence type="predicted"/>
<organism evidence="1 2">
    <name type="scientific">Periplaneta americana</name>
    <name type="common">American cockroach</name>
    <name type="synonym">Blatta americana</name>
    <dbReference type="NCBI Taxonomy" id="6978"/>
    <lineage>
        <taxon>Eukaryota</taxon>
        <taxon>Metazoa</taxon>
        <taxon>Ecdysozoa</taxon>
        <taxon>Arthropoda</taxon>
        <taxon>Hexapoda</taxon>
        <taxon>Insecta</taxon>
        <taxon>Pterygota</taxon>
        <taxon>Neoptera</taxon>
        <taxon>Polyneoptera</taxon>
        <taxon>Dictyoptera</taxon>
        <taxon>Blattodea</taxon>
        <taxon>Blattoidea</taxon>
        <taxon>Blattidae</taxon>
        <taxon>Blattinae</taxon>
        <taxon>Periplaneta</taxon>
    </lineage>
</organism>
<comment type="caution">
    <text evidence="1">The sequence shown here is derived from an EMBL/GenBank/DDBJ whole genome shotgun (WGS) entry which is preliminary data.</text>
</comment>
<dbReference type="Proteomes" id="UP001148838">
    <property type="component" value="Unassembled WGS sequence"/>
</dbReference>
<evidence type="ECO:0000313" key="1">
    <source>
        <dbReference type="EMBL" id="KAJ4437414.1"/>
    </source>
</evidence>
<dbReference type="PANTHER" id="PTHR47027:SF20">
    <property type="entry name" value="REVERSE TRANSCRIPTASE-LIKE PROTEIN WITH RNA-DIRECTED DNA POLYMERASE DOMAIN"/>
    <property type="match status" value="1"/>
</dbReference>
<accession>A0ABQ8STB5</accession>
<dbReference type="EMBL" id="JAJSOF020000021">
    <property type="protein sequence ID" value="KAJ4437414.1"/>
    <property type="molecule type" value="Genomic_DNA"/>
</dbReference>
<reference evidence="1 2" key="1">
    <citation type="journal article" date="2022" name="Allergy">
        <title>Genome assembly and annotation of Periplaneta americana reveal a comprehensive cockroach allergen profile.</title>
        <authorList>
            <person name="Wang L."/>
            <person name="Xiong Q."/>
            <person name="Saelim N."/>
            <person name="Wang L."/>
            <person name="Nong W."/>
            <person name="Wan A.T."/>
            <person name="Shi M."/>
            <person name="Liu X."/>
            <person name="Cao Q."/>
            <person name="Hui J.H.L."/>
            <person name="Sookrung N."/>
            <person name="Leung T.F."/>
            <person name="Tungtrongchitr A."/>
            <person name="Tsui S.K.W."/>
        </authorList>
    </citation>
    <scope>NUCLEOTIDE SEQUENCE [LARGE SCALE GENOMIC DNA]</scope>
    <source>
        <strain evidence="1">PWHHKU_190912</strain>
    </source>
</reference>
<name>A0ABQ8STB5_PERAM</name>